<proteinExistence type="predicted"/>
<evidence type="ECO:0008006" key="3">
    <source>
        <dbReference type="Google" id="ProtNLM"/>
    </source>
</evidence>
<gene>
    <name evidence="1" type="ORF">Shyd_81370</name>
</gene>
<dbReference type="EMBL" id="BNDW01000102">
    <property type="protein sequence ID" value="GHI26766.1"/>
    <property type="molecule type" value="Genomic_DNA"/>
</dbReference>
<comment type="caution">
    <text evidence="1">The sequence shown here is derived from an EMBL/GenBank/DDBJ whole genome shotgun (WGS) entry which is preliminary data.</text>
</comment>
<dbReference type="InterPro" id="IPR038563">
    <property type="entry name" value="Endonuclease_7_sf"/>
</dbReference>
<evidence type="ECO:0000313" key="2">
    <source>
        <dbReference type="Proteomes" id="UP001052739"/>
    </source>
</evidence>
<dbReference type="RefSeq" id="WP_190222284.1">
    <property type="nucleotide sequence ID" value="NZ_BNBS01000012.1"/>
</dbReference>
<evidence type="ECO:0000313" key="1">
    <source>
        <dbReference type="EMBL" id="GHI26766.1"/>
    </source>
</evidence>
<dbReference type="Proteomes" id="UP001052739">
    <property type="component" value="Unassembled WGS sequence"/>
</dbReference>
<sequence length="328" mass="36527">MLGMSKLCESGDGKPATRMGGTRCQACYRYYKNHGTFERAGRRPPISMEVVLQNVEPSGSGCLVWKGATDKDGRPQYYDGDRYAAGENPLVFVQRWVFERHSDEPLAPGQTVTRDCENKLLCINHEHATLWRNLGTAAFVRHDDPRGGDDTPDVDECVNGHPFGDDNVPYVNPNTGARSCRRCTRDSQLRRRGIDPESMPYKPYRRDGARCRSGHEYAVYGSKDRGEGRVCNECVRIKNAKSNLKQNYGLTFKDVAQMLIGQGGACATCLSPFTKVDPDDHRMGDANVDHCHARGHNRGLLCMDCNIALGKIKDSTATLSRMIAYLEA</sequence>
<keyword evidence="2" id="KW-1185">Reference proteome</keyword>
<accession>A0ABQ3PP18</accession>
<dbReference type="InterPro" id="IPR004211">
    <property type="entry name" value="Endonuclease_7"/>
</dbReference>
<dbReference type="SUPFAM" id="SSF54060">
    <property type="entry name" value="His-Me finger endonucleases"/>
    <property type="match status" value="1"/>
</dbReference>
<organism evidence="1 2">
    <name type="scientific">Streptomyces hydrogenans</name>
    <dbReference type="NCBI Taxonomy" id="1873719"/>
    <lineage>
        <taxon>Bacteria</taxon>
        <taxon>Bacillati</taxon>
        <taxon>Actinomycetota</taxon>
        <taxon>Actinomycetes</taxon>
        <taxon>Kitasatosporales</taxon>
        <taxon>Streptomycetaceae</taxon>
        <taxon>Streptomyces</taxon>
    </lineage>
</organism>
<dbReference type="InterPro" id="IPR044925">
    <property type="entry name" value="His-Me_finger_sf"/>
</dbReference>
<protein>
    <recommendedName>
        <fullName evidence="3">HNH endonuclease</fullName>
    </recommendedName>
</protein>
<name>A0ABQ3PP18_9ACTN</name>
<dbReference type="Gene3D" id="3.40.1800.10">
    <property type="entry name" value="His-Me finger endonucleases"/>
    <property type="match status" value="1"/>
</dbReference>
<dbReference type="Pfam" id="PF02945">
    <property type="entry name" value="Endonuclease_7"/>
    <property type="match status" value="1"/>
</dbReference>
<reference evidence="1" key="1">
    <citation type="submission" date="2024-05" db="EMBL/GenBank/DDBJ databases">
        <title>Whole genome shotgun sequence of Streptomyces hydrogenans NBRC 13475.</title>
        <authorList>
            <person name="Komaki H."/>
            <person name="Tamura T."/>
        </authorList>
    </citation>
    <scope>NUCLEOTIDE SEQUENCE</scope>
    <source>
        <strain evidence="1">NBRC 13475</strain>
    </source>
</reference>